<dbReference type="PANTHER" id="PTHR21660:SF1">
    <property type="entry name" value="ACYL-COENZYME A THIOESTERASE 13"/>
    <property type="match status" value="1"/>
</dbReference>
<accession>A0A0E4C956</accession>
<dbReference type="AlphaFoldDB" id="A0A0E4C956"/>
<dbReference type="InterPro" id="IPR029069">
    <property type="entry name" value="HotDog_dom_sf"/>
</dbReference>
<dbReference type="OrthoDB" id="328435at2"/>
<evidence type="ECO:0000259" key="3">
    <source>
        <dbReference type="Pfam" id="PF03061"/>
    </source>
</evidence>
<keyword evidence="2" id="KW-0378">Hydrolase</keyword>
<keyword evidence="5" id="KW-1185">Reference proteome</keyword>
<dbReference type="Gene3D" id="3.10.129.10">
    <property type="entry name" value="Hotdog Thioesterase"/>
    <property type="match status" value="1"/>
</dbReference>
<organism evidence="4 5">
    <name type="scientific">Syntrophomonas zehnderi OL-4</name>
    <dbReference type="NCBI Taxonomy" id="690567"/>
    <lineage>
        <taxon>Bacteria</taxon>
        <taxon>Bacillati</taxon>
        <taxon>Bacillota</taxon>
        <taxon>Clostridia</taxon>
        <taxon>Eubacteriales</taxon>
        <taxon>Syntrophomonadaceae</taxon>
        <taxon>Syntrophomonas</taxon>
    </lineage>
</organism>
<dbReference type="InterPro" id="IPR006683">
    <property type="entry name" value="Thioestr_dom"/>
</dbReference>
<dbReference type="GO" id="GO:0047617">
    <property type="term" value="F:fatty acyl-CoA hydrolase activity"/>
    <property type="evidence" value="ECO:0007669"/>
    <property type="project" value="InterPro"/>
</dbReference>
<proteinExistence type="inferred from homology"/>
<dbReference type="NCBIfam" id="TIGR00369">
    <property type="entry name" value="unchar_dom_1"/>
    <property type="match status" value="1"/>
</dbReference>
<gene>
    <name evidence="4" type="ORF">1993</name>
</gene>
<evidence type="ECO:0000256" key="2">
    <source>
        <dbReference type="ARBA" id="ARBA00022801"/>
    </source>
</evidence>
<dbReference type="CDD" id="cd03443">
    <property type="entry name" value="PaaI_thioesterase"/>
    <property type="match status" value="1"/>
</dbReference>
<dbReference type="RefSeq" id="WP_046498378.1">
    <property type="nucleotide sequence ID" value="NZ_CGIH01000032.1"/>
</dbReference>
<dbReference type="Proteomes" id="UP000045545">
    <property type="component" value="Unassembled WGS sequence"/>
</dbReference>
<evidence type="ECO:0000313" key="4">
    <source>
        <dbReference type="EMBL" id="CFX84101.1"/>
    </source>
</evidence>
<feature type="domain" description="Thioesterase" evidence="3">
    <location>
        <begin position="49"/>
        <end position="126"/>
    </location>
</feature>
<dbReference type="STRING" id="690567.1993"/>
<reference evidence="4 5" key="1">
    <citation type="submission" date="2015-03" db="EMBL/GenBank/DDBJ databases">
        <authorList>
            <person name="Murphy D."/>
        </authorList>
    </citation>
    <scope>NUCLEOTIDE SEQUENCE [LARGE SCALE GENOMIC DNA]</scope>
    <source>
        <strain evidence="4 5">OL-4</strain>
    </source>
</reference>
<comment type="similarity">
    <text evidence="1">Belongs to the thioesterase PaaI family.</text>
</comment>
<evidence type="ECO:0000256" key="1">
    <source>
        <dbReference type="ARBA" id="ARBA00008324"/>
    </source>
</evidence>
<name>A0A0E4C956_9FIRM</name>
<dbReference type="Pfam" id="PF03061">
    <property type="entry name" value="4HBT"/>
    <property type="match status" value="1"/>
</dbReference>
<dbReference type="InterPro" id="IPR003736">
    <property type="entry name" value="PAAI_dom"/>
</dbReference>
<dbReference type="SUPFAM" id="SSF54637">
    <property type="entry name" value="Thioesterase/thiol ester dehydrase-isomerase"/>
    <property type="match status" value="1"/>
</dbReference>
<dbReference type="InterPro" id="IPR039298">
    <property type="entry name" value="ACOT13"/>
</dbReference>
<evidence type="ECO:0000313" key="5">
    <source>
        <dbReference type="Proteomes" id="UP000045545"/>
    </source>
</evidence>
<dbReference type="EMBL" id="CGIH01000032">
    <property type="protein sequence ID" value="CFX84101.1"/>
    <property type="molecule type" value="Genomic_DNA"/>
</dbReference>
<sequence length="143" mass="15682">MEIDENKLKNKASFEDLPYHNFIGVEVTDVEKGYAELRLPVKAEVLNANGALHGGIYYTVCDLAASSALWTLVSEDQFFVTNDINVSVLAAVYQGEITAKANILKKGKRLAYIEANVFDDNDQLVAASRITKTILTKKGQAGK</sequence>
<dbReference type="PANTHER" id="PTHR21660">
    <property type="entry name" value="THIOESTERASE SUPERFAMILY MEMBER-RELATED"/>
    <property type="match status" value="1"/>
</dbReference>
<protein>
    <submittedName>
        <fullName evidence="4">HotDog domain</fullName>
    </submittedName>
</protein>